<dbReference type="SUPFAM" id="SSF52540">
    <property type="entry name" value="P-loop containing nucleoside triphosphate hydrolases"/>
    <property type="match status" value="1"/>
</dbReference>
<reference evidence="2 3" key="1">
    <citation type="submission" date="2017-09" db="EMBL/GenBank/DDBJ databases">
        <authorList>
            <consortium name="International Durum Wheat Genome Sequencing Consortium (IDWGSC)"/>
            <person name="Milanesi L."/>
        </authorList>
    </citation>
    <scope>NUCLEOTIDE SEQUENCE [LARGE SCALE GENOMIC DNA]</scope>
    <source>
        <strain evidence="3">cv. Svevo</strain>
    </source>
</reference>
<dbReference type="GO" id="GO:0016887">
    <property type="term" value="F:ATP hydrolysis activity"/>
    <property type="evidence" value="ECO:0007669"/>
    <property type="project" value="InterPro"/>
</dbReference>
<dbReference type="EMBL" id="LT934118">
    <property type="protein sequence ID" value="VAI10405.1"/>
    <property type="molecule type" value="Genomic_DNA"/>
</dbReference>
<accession>A0A9R0WG13</accession>
<evidence type="ECO:0000313" key="2">
    <source>
        <dbReference type="EMBL" id="VAI10405.1"/>
    </source>
</evidence>
<dbReference type="Gramene" id="TRITD4Bv1G187510.5">
    <property type="protein sequence ID" value="TRITD4Bv1G187510.5"/>
    <property type="gene ID" value="TRITD4Bv1G187510"/>
</dbReference>
<dbReference type="Proteomes" id="UP000324705">
    <property type="component" value="Chromosome 4B"/>
</dbReference>
<dbReference type="Pfam" id="PF00005">
    <property type="entry name" value="ABC_tran"/>
    <property type="match status" value="1"/>
</dbReference>
<feature type="domain" description="ABC transporter" evidence="1">
    <location>
        <begin position="77"/>
        <end position="243"/>
    </location>
</feature>
<name>A0A9R0WG13_TRITD</name>
<dbReference type="PANTHER" id="PTHR48040:SF64">
    <property type="entry name" value="ABC TRANSPORTER DOMAIN-CONTAINING PROTEIN"/>
    <property type="match status" value="1"/>
</dbReference>
<evidence type="ECO:0000313" key="3">
    <source>
        <dbReference type="Proteomes" id="UP000324705"/>
    </source>
</evidence>
<evidence type="ECO:0000259" key="1">
    <source>
        <dbReference type="Pfam" id="PF00005"/>
    </source>
</evidence>
<organism evidence="2 3">
    <name type="scientific">Triticum turgidum subsp. durum</name>
    <name type="common">Durum wheat</name>
    <name type="synonym">Triticum durum</name>
    <dbReference type="NCBI Taxonomy" id="4567"/>
    <lineage>
        <taxon>Eukaryota</taxon>
        <taxon>Viridiplantae</taxon>
        <taxon>Streptophyta</taxon>
        <taxon>Embryophyta</taxon>
        <taxon>Tracheophyta</taxon>
        <taxon>Spermatophyta</taxon>
        <taxon>Magnoliopsida</taxon>
        <taxon>Liliopsida</taxon>
        <taxon>Poales</taxon>
        <taxon>Poaceae</taxon>
        <taxon>BOP clade</taxon>
        <taxon>Pooideae</taxon>
        <taxon>Triticodae</taxon>
        <taxon>Triticeae</taxon>
        <taxon>Triticinae</taxon>
        <taxon>Triticum</taxon>
    </lineage>
</organism>
<sequence length="244" mass="26379">MRTTADSSRCSARRRKGLGFGAEKVEVRFEELTVEADVHVGHRALPTLLNCAVNAAQKLATCSHMCTTRKKPIKVINGVSGAINPSRMTLLLGAPGSGKTTFLKALAGKLDSSLKLGGKVMYNGEEVNSSTPQYLHAYISQYDLHHAEMTVREMIDFSSKMLGTNNEFGTLGQGMGRKNGDINKVDQYLGTSMKATTFGEGSNLTTNYIIKILGLSECADTLVGDELRRGISGGQKKRATIERC</sequence>
<dbReference type="AlphaFoldDB" id="A0A9R0WG13"/>
<proteinExistence type="predicted"/>
<dbReference type="Gene3D" id="3.40.50.300">
    <property type="entry name" value="P-loop containing nucleotide triphosphate hydrolases"/>
    <property type="match status" value="1"/>
</dbReference>
<keyword evidence="3" id="KW-1185">Reference proteome</keyword>
<gene>
    <name evidence="2" type="ORF">TRITD_4Bv1G187510</name>
</gene>
<dbReference type="GO" id="GO:0005524">
    <property type="term" value="F:ATP binding"/>
    <property type="evidence" value="ECO:0007669"/>
    <property type="project" value="InterPro"/>
</dbReference>
<dbReference type="PANTHER" id="PTHR48040">
    <property type="entry name" value="PLEIOTROPIC DRUG RESISTANCE PROTEIN 1-LIKE ISOFORM X1"/>
    <property type="match status" value="1"/>
</dbReference>
<dbReference type="InterPro" id="IPR003439">
    <property type="entry name" value="ABC_transporter-like_ATP-bd"/>
</dbReference>
<dbReference type="InterPro" id="IPR027417">
    <property type="entry name" value="P-loop_NTPase"/>
</dbReference>
<protein>
    <recommendedName>
        <fullName evidence="1">ABC transporter domain-containing protein</fullName>
    </recommendedName>
</protein>